<dbReference type="Gene3D" id="3.90.1580.10">
    <property type="entry name" value="paralog of FGE (formylglycine-generating enzyme)"/>
    <property type="match status" value="1"/>
</dbReference>
<dbReference type="InterPro" id="IPR019257">
    <property type="entry name" value="MeTrfase_dom"/>
</dbReference>
<evidence type="ECO:0000313" key="10">
    <source>
        <dbReference type="EMBL" id="PMD18924.1"/>
    </source>
</evidence>
<dbReference type="AlphaFoldDB" id="A0A2J6PY87"/>
<gene>
    <name evidence="10" type="ORF">NA56DRAFT_576116</name>
</gene>
<feature type="domain" description="Sulfatase-modifying factor enzyme-like" evidence="7">
    <location>
        <begin position="572"/>
        <end position="863"/>
    </location>
</feature>
<keyword evidence="4" id="KW-0408">Iron</keyword>
<feature type="domain" description="Histidine-specific methyltransferase SAM-dependent" evidence="8">
    <location>
        <begin position="51"/>
        <end position="356"/>
    </location>
</feature>
<dbReference type="InterPro" id="IPR042095">
    <property type="entry name" value="SUMF_sf"/>
</dbReference>
<sequence length="865" mass="97534">MTIPSIINGVAGRTEAKDLYRSKLEALKNEANVSKIDIIDIRHDMVEFNLKADILKSLKPEVGQKKLPTLLLYDERGLQLFEEITYLEEYYLTNAEISVLQTSSDNIAKAIPSGSMVVELGSGNLRKVSILLHALEAANKDVDYYALDLSSKELKRTLEQVPKFKHVRCHGLLGTYEDGLDWLKSPENRNRPKCVMSLGSSIGGNFTPHDAAEFLRRFSEALETGDSMLIGLDATNDPAKVYHAYNDQVGITHKFILNGLLHANNILGEPVFELDDWEVIGEYVFDKEGGRHQAFYTPLRDIRYRDIQFRAGERIQVEQSLKFSAEEAAQLWEKAGLNEVGRWSASSEAYNVHLLTKQNMAFDLDPALYAATPVPTLDDWKGLWETWDTVTRRMIPDEELLEKPIKLRNACIFYLGHIPTFMDIQLTKTTKLPPCEPSYYPQIFERGIDPDVDNPERCHAHSEIPDEWPPLQEILKYQDQVRSKIEKLTKAQDIPRHIGRALWIGFEHEIMHLETLLYMLLQSDKTLPPTKFTPDFEADAKLAKYMRVPNEWIEVPEQKIIIGLDDPEDNSGPDHHFGWDNEKPPRTIVVPAFITKARPITNEEYARYLEQTHSSTVPASWTQSYSNGAHTNGHSNGHTNGYTNGQSGHCSPVTKAFLEGKAVRTVYGPVPLKYALDWPVFASYDELAGCASWMGGRIPTFEEARSIYSHADGLKAKDAEQHLGKTVPAVNAHLINDGVEESPPSQALEYGEGSTGLFTNLAGANVGFRHWHPVAVTANGNKLAGQAEMGGVWEWTSSTLEKHEGFEPMKLYPAYTADFFDGKHNIVLGGSWATHPRIAGRKTFVNWYQRNYPYAWAGARLVRDL</sequence>
<keyword evidence="2" id="KW-0808">Transferase</keyword>
<dbReference type="PANTHER" id="PTHR43397:SF1">
    <property type="entry name" value="ERGOTHIONEINE BIOSYNTHESIS PROTEIN 1"/>
    <property type="match status" value="1"/>
</dbReference>
<dbReference type="PANTHER" id="PTHR43397">
    <property type="entry name" value="ERGOTHIONEINE BIOSYNTHESIS PROTEIN 1"/>
    <property type="match status" value="1"/>
</dbReference>
<evidence type="ECO:0000256" key="6">
    <source>
        <dbReference type="SAM" id="MobiDB-lite"/>
    </source>
</evidence>
<evidence type="ECO:0000259" key="8">
    <source>
        <dbReference type="Pfam" id="PF10017"/>
    </source>
</evidence>
<dbReference type="InterPro" id="IPR005532">
    <property type="entry name" value="SUMF_dom"/>
</dbReference>
<dbReference type="STRING" id="1745343.A0A2J6PY87"/>
<organism evidence="10 11">
    <name type="scientific">Hyaloscypha hepaticicola</name>
    <dbReference type="NCBI Taxonomy" id="2082293"/>
    <lineage>
        <taxon>Eukaryota</taxon>
        <taxon>Fungi</taxon>
        <taxon>Dikarya</taxon>
        <taxon>Ascomycota</taxon>
        <taxon>Pezizomycotina</taxon>
        <taxon>Leotiomycetes</taxon>
        <taxon>Helotiales</taxon>
        <taxon>Hyaloscyphaceae</taxon>
        <taxon>Hyaloscypha</taxon>
    </lineage>
</organism>
<accession>A0A2J6PY87</accession>
<dbReference type="GO" id="GO:0008168">
    <property type="term" value="F:methyltransferase activity"/>
    <property type="evidence" value="ECO:0007669"/>
    <property type="project" value="UniProtKB-KW"/>
</dbReference>
<dbReference type="Proteomes" id="UP000235672">
    <property type="component" value="Unassembled WGS sequence"/>
</dbReference>
<evidence type="ECO:0000256" key="2">
    <source>
        <dbReference type="ARBA" id="ARBA00022679"/>
    </source>
</evidence>
<dbReference type="InterPro" id="IPR051128">
    <property type="entry name" value="EgtD_Methyltrsf_superfamily"/>
</dbReference>
<dbReference type="Pfam" id="PF10017">
    <property type="entry name" value="Methyltransf_33"/>
    <property type="match status" value="1"/>
</dbReference>
<evidence type="ECO:0000313" key="11">
    <source>
        <dbReference type="Proteomes" id="UP000235672"/>
    </source>
</evidence>
<feature type="region of interest" description="Disordered" evidence="6">
    <location>
        <begin position="619"/>
        <end position="649"/>
    </location>
</feature>
<keyword evidence="1" id="KW-0489">Methyltransferase</keyword>
<dbReference type="InterPro" id="IPR016187">
    <property type="entry name" value="CTDL_fold"/>
</dbReference>
<evidence type="ECO:0000259" key="9">
    <source>
        <dbReference type="Pfam" id="PF12867"/>
    </source>
</evidence>
<keyword evidence="3" id="KW-0560">Oxidoreductase</keyword>
<dbReference type="Pfam" id="PF12867">
    <property type="entry name" value="DinB_2"/>
    <property type="match status" value="1"/>
</dbReference>
<dbReference type="EMBL" id="KZ613491">
    <property type="protein sequence ID" value="PMD18924.1"/>
    <property type="molecule type" value="Genomic_DNA"/>
</dbReference>
<dbReference type="Pfam" id="PF03781">
    <property type="entry name" value="FGE-sulfatase"/>
    <property type="match status" value="1"/>
</dbReference>
<protein>
    <submittedName>
        <fullName evidence="10">Uncharacterized protein</fullName>
    </submittedName>
</protein>
<evidence type="ECO:0000256" key="4">
    <source>
        <dbReference type="ARBA" id="ARBA00023004"/>
    </source>
</evidence>
<evidence type="ECO:0000259" key="7">
    <source>
        <dbReference type="Pfam" id="PF03781"/>
    </source>
</evidence>
<keyword evidence="11" id="KW-1185">Reference proteome</keyword>
<evidence type="ECO:0000256" key="1">
    <source>
        <dbReference type="ARBA" id="ARBA00022603"/>
    </source>
</evidence>
<reference evidence="10 11" key="1">
    <citation type="submission" date="2016-05" db="EMBL/GenBank/DDBJ databases">
        <title>A degradative enzymes factory behind the ericoid mycorrhizal symbiosis.</title>
        <authorList>
            <consortium name="DOE Joint Genome Institute"/>
            <person name="Martino E."/>
            <person name="Morin E."/>
            <person name="Grelet G."/>
            <person name="Kuo A."/>
            <person name="Kohler A."/>
            <person name="Daghino S."/>
            <person name="Barry K."/>
            <person name="Choi C."/>
            <person name="Cichocki N."/>
            <person name="Clum A."/>
            <person name="Copeland A."/>
            <person name="Hainaut M."/>
            <person name="Haridas S."/>
            <person name="Labutti K."/>
            <person name="Lindquist E."/>
            <person name="Lipzen A."/>
            <person name="Khouja H.-R."/>
            <person name="Murat C."/>
            <person name="Ohm R."/>
            <person name="Olson A."/>
            <person name="Spatafora J."/>
            <person name="Veneault-Fourrey C."/>
            <person name="Henrissat B."/>
            <person name="Grigoriev I."/>
            <person name="Martin F."/>
            <person name="Perotto S."/>
        </authorList>
    </citation>
    <scope>NUCLEOTIDE SEQUENCE [LARGE SCALE GENOMIC DNA]</scope>
    <source>
        <strain evidence="10 11">UAMH 7357</strain>
    </source>
</reference>
<dbReference type="GO" id="GO:0032259">
    <property type="term" value="P:methylation"/>
    <property type="evidence" value="ECO:0007669"/>
    <property type="project" value="UniProtKB-KW"/>
</dbReference>
<evidence type="ECO:0000256" key="5">
    <source>
        <dbReference type="ARBA" id="ARBA00037882"/>
    </source>
</evidence>
<feature type="domain" description="DinB-like" evidence="9">
    <location>
        <begin position="392"/>
        <end position="516"/>
    </location>
</feature>
<dbReference type="NCBIfam" id="TIGR03439">
    <property type="entry name" value="methyl_EasF"/>
    <property type="match status" value="1"/>
</dbReference>
<dbReference type="SUPFAM" id="SSF56436">
    <property type="entry name" value="C-type lectin-like"/>
    <property type="match status" value="1"/>
</dbReference>
<comment type="pathway">
    <text evidence="5">Amino-acid biosynthesis; ergothioneine biosynthesis.</text>
</comment>
<name>A0A2J6PY87_9HELO</name>
<dbReference type="Gene3D" id="3.40.50.150">
    <property type="entry name" value="Vaccinia Virus protein VP39"/>
    <property type="match status" value="1"/>
</dbReference>
<dbReference type="InterPro" id="IPR024775">
    <property type="entry name" value="DinB-like"/>
</dbReference>
<dbReference type="OrthoDB" id="659at2759"/>
<dbReference type="InterPro" id="IPR017805">
    <property type="entry name" value="SAM_MeTrfase_EasF-type_put"/>
</dbReference>
<dbReference type="InterPro" id="IPR029063">
    <property type="entry name" value="SAM-dependent_MTases_sf"/>
</dbReference>
<proteinExistence type="predicted"/>
<evidence type="ECO:0000256" key="3">
    <source>
        <dbReference type="ARBA" id="ARBA00023002"/>
    </source>
</evidence>